<protein>
    <submittedName>
        <fullName evidence="1">Type I restriction-modification system, M subunit domain protein</fullName>
        <ecNumber evidence="1">2.1.1.-</ecNumber>
    </submittedName>
</protein>
<dbReference type="EC" id="2.1.1.-" evidence="1"/>
<evidence type="ECO:0000313" key="2">
    <source>
        <dbReference type="Proteomes" id="UP000033591"/>
    </source>
</evidence>
<keyword evidence="1" id="KW-0489">Methyltransferase</keyword>
<gene>
    <name evidence="1" type="ORF">RMAECT_1555</name>
</gene>
<name>A0A0F3PD20_RICRH</name>
<dbReference type="RefSeq" id="WP_155815117.1">
    <property type="nucleotide sequence ID" value="NZ_LAOC01000001.1"/>
</dbReference>
<dbReference type="GO" id="GO:0032259">
    <property type="term" value="P:methylation"/>
    <property type="evidence" value="ECO:0007669"/>
    <property type="project" value="UniProtKB-KW"/>
</dbReference>
<dbReference type="AlphaFoldDB" id="A0A0F3PD20"/>
<evidence type="ECO:0000313" key="1">
    <source>
        <dbReference type="EMBL" id="KJV78188.1"/>
    </source>
</evidence>
<comment type="caution">
    <text evidence="1">The sequence shown here is derived from an EMBL/GenBank/DDBJ whole genome shotgun (WGS) entry which is preliminary data.</text>
</comment>
<reference evidence="1 2" key="1">
    <citation type="submission" date="2015-01" db="EMBL/GenBank/DDBJ databases">
        <title>Genome Sequencing of Rickettsiales.</title>
        <authorList>
            <person name="Daugherty S.C."/>
            <person name="Su Q."/>
            <person name="Abolude K."/>
            <person name="Beier-Sexton M."/>
            <person name="Carlyon J.A."/>
            <person name="Carter R."/>
            <person name="Day N.P."/>
            <person name="Dumler S.J."/>
            <person name="Dyachenko V."/>
            <person name="Godinez A."/>
            <person name="Kurtti T.J."/>
            <person name="Lichay M."/>
            <person name="Mullins K.E."/>
            <person name="Ott S."/>
            <person name="Pappas-Brown V."/>
            <person name="Paris D.H."/>
            <person name="Patel P."/>
            <person name="Richards A.L."/>
            <person name="Sadzewicz L."/>
            <person name="Sears K."/>
            <person name="Seidman D."/>
            <person name="Sengamalay N."/>
            <person name="Stenos J."/>
            <person name="Tallon L.J."/>
            <person name="Vincent G."/>
            <person name="Fraser C.M."/>
            <person name="Munderloh U."/>
            <person name="Dunning-Hotopp J.C."/>
        </authorList>
    </citation>
    <scope>NUCLEOTIDE SEQUENCE [LARGE SCALE GENOMIC DNA]</scope>
    <source>
        <strain evidence="1 2">Ect</strain>
    </source>
</reference>
<dbReference type="Proteomes" id="UP000033591">
    <property type="component" value="Unassembled WGS sequence"/>
</dbReference>
<dbReference type="EMBL" id="LAOC01000001">
    <property type="protein sequence ID" value="KJV78188.1"/>
    <property type="molecule type" value="Genomic_DNA"/>
</dbReference>
<keyword evidence="1" id="KW-0808">Transferase</keyword>
<organism evidence="1 2">
    <name type="scientific">Rickettsia rhipicephali str. Ect</name>
    <dbReference type="NCBI Taxonomy" id="1359199"/>
    <lineage>
        <taxon>Bacteria</taxon>
        <taxon>Pseudomonadati</taxon>
        <taxon>Pseudomonadota</taxon>
        <taxon>Alphaproteobacteria</taxon>
        <taxon>Rickettsiales</taxon>
        <taxon>Rickettsiaceae</taxon>
        <taxon>Rickettsieae</taxon>
        <taxon>Rickettsia</taxon>
        <taxon>spotted fever group</taxon>
    </lineage>
</organism>
<sequence length="55" mass="6370">MMFSDNEKHLNIGELINEALEQIEKENSAKLGEVFRVDFNSEYNLGKIKENEIVV</sequence>
<dbReference type="PATRIC" id="fig|1359199.3.peg.1539"/>
<accession>A0A0F3PD20</accession>
<proteinExistence type="predicted"/>
<dbReference type="GO" id="GO:0008168">
    <property type="term" value="F:methyltransferase activity"/>
    <property type="evidence" value="ECO:0007669"/>
    <property type="project" value="UniProtKB-KW"/>
</dbReference>